<feature type="domain" description="Mut7-C RNAse" evidence="2">
    <location>
        <begin position="292"/>
        <end position="432"/>
    </location>
</feature>
<proteinExistence type="predicted"/>
<keyword evidence="5" id="KW-1185">Reference proteome</keyword>
<evidence type="ECO:0000256" key="1">
    <source>
        <dbReference type="SAM" id="MobiDB-lite"/>
    </source>
</evidence>
<accession>A0ABR6EIS1</accession>
<dbReference type="InterPro" id="IPR027798">
    <property type="entry name" value="Ub_Mut7C"/>
</dbReference>
<dbReference type="Proteomes" id="UP000766698">
    <property type="component" value="Unassembled WGS sequence"/>
</dbReference>
<feature type="region of interest" description="Disordered" evidence="1">
    <location>
        <begin position="129"/>
        <end position="203"/>
    </location>
</feature>
<evidence type="ECO:0000313" key="4">
    <source>
        <dbReference type="EMBL" id="MBB1245244.1"/>
    </source>
</evidence>
<evidence type="ECO:0008006" key="6">
    <source>
        <dbReference type="Google" id="ProtNLM"/>
    </source>
</evidence>
<protein>
    <recommendedName>
        <fullName evidence="6">Mut7-C ubiquitin/RNAse domain-containing protein</fullName>
    </recommendedName>
</protein>
<dbReference type="EMBL" id="WMLF01000253">
    <property type="protein sequence ID" value="MBB1245244.1"/>
    <property type="molecule type" value="Genomic_DNA"/>
</dbReference>
<dbReference type="Pfam" id="PF01927">
    <property type="entry name" value="Mut7-C"/>
    <property type="match status" value="1"/>
</dbReference>
<evidence type="ECO:0000259" key="2">
    <source>
        <dbReference type="Pfam" id="PF01927"/>
    </source>
</evidence>
<name>A0ABR6EIS1_9ACTN</name>
<organism evidence="4 5">
    <name type="scientific">Streptomyces durbertensis</name>
    <dbReference type="NCBI Taxonomy" id="2448886"/>
    <lineage>
        <taxon>Bacteria</taxon>
        <taxon>Bacillati</taxon>
        <taxon>Actinomycetota</taxon>
        <taxon>Actinomycetes</taxon>
        <taxon>Kitasatosporales</taxon>
        <taxon>Streptomycetaceae</taxon>
        <taxon>Streptomyces</taxon>
    </lineage>
</organism>
<gene>
    <name evidence="4" type="ORF">GL263_16950</name>
</gene>
<reference evidence="5" key="1">
    <citation type="journal article" date="2020" name="Syst. Appl. Microbiol.">
        <title>Streptomyces alkaliterrae sp. nov., isolated from an alkaline soil, and emended descriptions of Streptomyces alkaliphilus, Streptomyces calidiresistens and Streptomyces durbertensis.</title>
        <authorList>
            <person name="Swiecimska M."/>
            <person name="Golinska P."/>
            <person name="Nouioui I."/>
            <person name="Wypij M."/>
            <person name="Rai M."/>
            <person name="Sangal V."/>
            <person name="Goodfellow M."/>
        </authorList>
    </citation>
    <scope>NUCLEOTIDE SEQUENCE [LARGE SCALE GENOMIC DNA]</scope>
    <source>
        <strain evidence="5">DSM 104538</strain>
    </source>
</reference>
<sequence length="458" mass="47916">MRTARTGAATVAARRRARGEDIVRAFRSRGLLPAPGFRSGGGTAGRRGRRARIAVDVDSFAAWTKRRRCGRAAARRPRASSQEAAVCTSAGGAASALPCGQGVRASTGRCPSGGLQACGRVRGRPGGLLPGRLPCRGGGPGGRRLGAQSSGRHGGGRVRGDAGRCGKASRVGAGGAAGRLRGRGRGPGRGAGRAQRLRGASDAVSTPPLTLRFAEELLFLLPARHRRQPVRLPPDGTSTVGHLVQSAGVPLTETGVLRVDGTPVPPSHIPGPGAVVDVAAVPRPQPLPVPARLLLDVHLGTLARRLRVLGLDTAYADDRSDAELVAQANAEHRVLLTQDRGLLRRRALWRGAYVRGGRPDVQLADVLARFRPAIDPWTRCPACNGLLSPVAKAEIDHLLRPGTRRSYDSFQRCGSCLRLYWPGAHHDRLAATVRDARAVLGRQTGVGRSGSSGAPGGD</sequence>
<dbReference type="PANTHER" id="PTHR39081:SF1">
    <property type="entry name" value="MUT7-C RNASE DOMAIN-CONTAINING PROTEIN"/>
    <property type="match status" value="1"/>
</dbReference>
<evidence type="ECO:0000259" key="3">
    <source>
        <dbReference type="Pfam" id="PF14451"/>
    </source>
</evidence>
<comment type="caution">
    <text evidence="4">The sequence shown here is derived from an EMBL/GenBank/DDBJ whole genome shotgun (WGS) entry which is preliminary data.</text>
</comment>
<dbReference type="InterPro" id="IPR002782">
    <property type="entry name" value="Mut7-C_RNAse_dom"/>
</dbReference>
<feature type="domain" description="Ubiquitin Mut7-C" evidence="3">
    <location>
        <begin position="209"/>
        <end position="279"/>
    </location>
</feature>
<evidence type="ECO:0000313" key="5">
    <source>
        <dbReference type="Proteomes" id="UP000766698"/>
    </source>
</evidence>
<dbReference type="PANTHER" id="PTHR39081">
    <property type="entry name" value="MUT7-C DOMAIN-CONTAINING PROTEIN"/>
    <property type="match status" value="1"/>
</dbReference>
<dbReference type="Pfam" id="PF14451">
    <property type="entry name" value="Ub-Mut7C"/>
    <property type="match status" value="1"/>
</dbReference>